<name>F9UMY5_LACPL</name>
<dbReference type="Proteomes" id="UP000000432">
    <property type="component" value="Chromosome"/>
</dbReference>
<proteinExistence type="predicted"/>
<dbReference type="eggNOG" id="COG3664">
    <property type="taxonomic scope" value="Bacteria"/>
</dbReference>
<dbReference type="PANTHER" id="PTHR12631:SF10">
    <property type="entry name" value="BETA-XYLOSIDASE-LIKE PROTEIN-RELATED"/>
    <property type="match status" value="1"/>
</dbReference>
<organism evidence="2 3">
    <name type="scientific">Lactiplantibacillus plantarum (strain ATCC BAA-793 / NCIMB 8826 / WCFS1)</name>
    <name type="common">Lactobacillus plantarum</name>
    <dbReference type="NCBI Taxonomy" id="220668"/>
    <lineage>
        <taxon>Bacteria</taxon>
        <taxon>Bacillati</taxon>
        <taxon>Bacillota</taxon>
        <taxon>Bacilli</taxon>
        <taxon>Lactobacillales</taxon>
        <taxon>Lactobacillaceae</taxon>
        <taxon>Lactiplantibacillus</taxon>
    </lineage>
</organism>
<dbReference type="EnsemblBacteria" id="CCC78574">
    <property type="protein sequence ID" value="CCC78574"/>
    <property type="gene ID" value="lp_1187"/>
</dbReference>
<reference evidence="2 3" key="1">
    <citation type="journal article" date="2003" name="Proc. Natl. Acad. Sci. U.S.A.">
        <title>Complete genome sequence of Lactobacillus plantarum WCFS1.</title>
        <authorList>
            <person name="Kleerebezem M."/>
            <person name="Boekhorst J."/>
            <person name="van Kranenburg R."/>
            <person name="Molenaar D."/>
            <person name="Kuipers O.P."/>
            <person name="Leer R."/>
            <person name="Tarchini R."/>
            <person name="Peters S.A."/>
            <person name="Sandbrink H.M."/>
            <person name="Fiers M.W."/>
            <person name="Stiekema W."/>
            <person name="Lankhorst R.M."/>
            <person name="Bron P.A."/>
            <person name="Hoffer S.M."/>
            <person name="Groot M.N."/>
            <person name="Kerkhoven R."/>
            <person name="de Vries M."/>
            <person name="Ursing B."/>
            <person name="de Vos W.M."/>
            <person name="Siezen R.J."/>
        </authorList>
    </citation>
    <scope>NUCLEOTIDE SEQUENCE [LARGE SCALE GENOMIC DNA]</scope>
    <source>
        <strain evidence="3">ATCC BAA-793 / NCIMB 8826 / WCFS1</strain>
    </source>
</reference>
<dbReference type="STRING" id="220668.lp_1187"/>
<evidence type="ECO:0000313" key="3">
    <source>
        <dbReference type="Proteomes" id="UP000000432"/>
    </source>
</evidence>
<dbReference type="AlphaFoldDB" id="F9UMY5"/>
<dbReference type="HOGENOM" id="CLU_639033_0_0_9"/>
<gene>
    <name evidence="2" type="ordered locus">lp_1187</name>
</gene>
<evidence type="ECO:0000256" key="1">
    <source>
        <dbReference type="SAM" id="SignalP"/>
    </source>
</evidence>
<dbReference type="Gene3D" id="3.20.20.80">
    <property type="entry name" value="Glycosidases"/>
    <property type="match status" value="1"/>
</dbReference>
<sequence length="429" mass="48985">MKKKVYTWILISVVLLSCTALVIANQHRLQSSQATNRQAVLTANKPLTDKVGGFVWLYGYKKGSTRNRDYIKSQVIAAHSTHLHYVVISILFNNKYVNKGKFDFEEFDFAMKTIKENGLVPIVVFSSNDSVDANEYAKNKRAVLNKYERLIRSVIIKYRDHGVIWQMWNEPNGLFWFNQSNSGTNAAQVRTWVDFNAKIFAYVRRYDPNSVFLAGAIAGNYSDSKQDMRLAIQNHITKYGDALANHPYLSSSYPDNGAPENLLKLNSRKFLLSLTADNSKKAVRSIPLVTTEMGYSMSKSHFGSWSEEDQANYLARSIFVLDMMHQPIISLYALVDEKNGSGEWGLYKGMSPHYVSKQSARLISQLLSNLDGYSFDERLHSDTRDFVLKYKKNGQRDRIVCWTMDDDHVLKVSGQTVLVTKTPQIVYEK</sequence>
<reference evidence="2 3" key="3">
    <citation type="journal article" date="2012" name="J. Bacteriol.">
        <title>Complete resequencing and reannotation of the Lactobacillus plantarum WCFS1 genome.</title>
        <authorList>
            <person name="Siezen R.J."/>
            <person name="Francke C."/>
            <person name="Renckens B."/>
            <person name="Boekhorst J."/>
            <person name="Wels M."/>
            <person name="Kleerebezem M."/>
            <person name="van Hijum S.A.F.T."/>
        </authorList>
    </citation>
    <scope>NUCLEOTIDE SEQUENCE [LARGE SCALE GENOMIC DNA]</scope>
    <source>
        <strain evidence="3">ATCC BAA-793 / NCIMB 8826 / WCFS1</strain>
    </source>
</reference>
<dbReference type="EMBL" id="AL935263">
    <property type="protein sequence ID" value="CCC78574.1"/>
    <property type="molecule type" value="Genomic_DNA"/>
</dbReference>
<dbReference type="InterPro" id="IPR051923">
    <property type="entry name" value="Glycosyl_Hydrolase_39"/>
</dbReference>
<keyword evidence="1" id="KW-0732">Signal</keyword>
<dbReference type="PROSITE" id="PS51257">
    <property type="entry name" value="PROKAR_LIPOPROTEIN"/>
    <property type="match status" value="1"/>
</dbReference>
<dbReference type="SUPFAM" id="SSF51445">
    <property type="entry name" value="(Trans)glycosidases"/>
    <property type="match status" value="1"/>
</dbReference>
<reference key="2">
    <citation type="submission" date="2011-06" db="EMBL/GenBank/DDBJ databases">
        <title>Complete resequencing and reannotation of the Lactobacillus plantarum WCFS1 genome.</title>
        <authorList>
            <person name="Siezen R.J."/>
            <person name="Francke C."/>
            <person name="Renckens B."/>
            <person name="Boekhorst J."/>
            <person name="Wels M."/>
            <person name="Kleerebezem M."/>
            <person name="van Hijum S.A.F.T."/>
        </authorList>
    </citation>
    <scope>NUCLEOTIDE SEQUENCE</scope>
    <source>
        <strain>WCFS1</strain>
    </source>
</reference>
<accession>F9UMY5</accession>
<dbReference type="GO" id="GO:0004553">
    <property type="term" value="F:hydrolase activity, hydrolyzing O-glycosyl compounds"/>
    <property type="evidence" value="ECO:0007669"/>
    <property type="project" value="TreeGrafter"/>
</dbReference>
<dbReference type="PATRIC" id="fig|220668.9.peg.1005"/>
<dbReference type="KEGG" id="lpl:lp_1187"/>
<feature type="signal peptide" evidence="1">
    <location>
        <begin position="1"/>
        <end position="24"/>
    </location>
</feature>
<dbReference type="PANTHER" id="PTHR12631">
    <property type="entry name" value="ALPHA-L-IDURONIDASE"/>
    <property type="match status" value="1"/>
</dbReference>
<keyword evidence="3" id="KW-1185">Reference proteome</keyword>
<feature type="chain" id="PRO_5003388861" evidence="1">
    <location>
        <begin position="25"/>
        <end position="429"/>
    </location>
</feature>
<evidence type="ECO:0000313" key="2">
    <source>
        <dbReference type="EMBL" id="CCC78574.1"/>
    </source>
</evidence>
<dbReference type="OrthoDB" id="9776971at2"/>
<dbReference type="InterPro" id="IPR017853">
    <property type="entry name" value="GH"/>
</dbReference>
<dbReference type="RefSeq" id="WP_011101290.1">
    <property type="nucleotide sequence ID" value="NC_004567.2"/>
</dbReference>
<protein>
    <submittedName>
        <fullName evidence="2">Glycosylhydrolase</fullName>
    </submittedName>
</protein>